<dbReference type="InterPro" id="IPR013783">
    <property type="entry name" value="Ig-like_fold"/>
</dbReference>
<evidence type="ECO:0000256" key="2">
    <source>
        <dbReference type="ARBA" id="ARBA00022670"/>
    </source>
</evidence>
<dbReference type="GO" id="GO:0030246">
    <property type="term" value="F:carbohydrate binding"/>
    <property type="evidence" value="ECO:0007669"/>
    <property type="project" value="InterPro"/>
</dbReference>
<evidence type="ECO:0000259" key="8">
    <source>
        <dbReference type="PROSITE" id="PS50093"/>
    </source>
</evidence>
<dbReference type="InterPro" id="IPR034202">
    <property type="entry name" value="Subtilisin_Carlsberg-like"/>
</dbReference>
<dbReference type="GO" id="GO:0046872">
    <property type="term" value="F:metal ion binding"/>
    <property type="evidence" value="ECO:0007669"/>
    <property type="project" value="UniProtKB-KW"/>
</dbReference>
<dbReference type="InterPro" id="IPR022409">
    <property type="entry name" value="PKD/Chitinase_dom"/>
</dbReference>
<dbReference type="InterPro" id="IPR036573">
    <property type="entry name" value="CBM_sf_5/12"/>
</dbReference>
<feature type="active site" description="Charge relay system" evidence="6">
    <location>
        <position position="197"/>
    </location>
</feature>
<dbReference type="InterPro" id="IPR015500">
    <property type="entry name" value="Peptidase_S8_subtilisin-rel"/>
</dbReference>
<dbReference type="PROSITE" id="PS00137">
    <property type="entry name" value="SUBTILASE_HIS"/>
    <property type="match status" value="1"/>
</dbReference>
<name>A0A545TW42_9GAMM</name>
<dbReference type="GO" id="GO:0005975">
    <property type="term" value="P:carbohydrate metabolic process"/>
    <property type="evidence" value="ECO:0007669"/>
    <property type="project" value="InterPro"/>
</dbReference>
<evidence type="ECO:0000256" key="6">
    <source>
        <dbReference type="PROSITE-ProRule" id="PRU01240"/>
    </source>
</evidence>
<evidence type="ECO:0000256" key="7">
    <source>
        <dbReference type="SAM" id="MobiDB-lite"/>
    </source>
</evidence>
<organism evidence="9 10">
    <name type="scientific">Aliikangiella coralliicola</name>
    <dbReference type="NCBI Taxonomy" id="2592383"/>
    <lineage>
        <taxon>Bacteria</taxon>
        <taxon>Pseudomonadati</taxon>
        <taxon>Pseudomonadota</taxon>
        <taxon>Gammaproteobacteria</taxon>
        <taxon>Oceanospirillales</taxon>
        <taxon>Pleioneaceae</taxon>
        <taxon>Aliikangiella</taxon>
    </lineage>
</organism>
<dbReference type="EMBL" id="VIKS01000016">
    <property type="protein sequence ID" value="TQV81443.1"/>
    <property type="molecule type" value="Genomic_DNA"/>
</dbReference>
<dbReference type="InterPro" id="IPR000209">
    <property type="entry name" value="Peptidase_S8/S53_dom"/>
</dbReference>
<feature type="active site" description="Charge relay system" evidence="6">
    <location>
        <position position="354"/>
    </location>
</feature>
<comment type="caution">
    <text evidence="9">The sequence shown here is derived from an EMBL/GenBank/DDBJ whole genome shotgun (WGS) entry which is preliminary data.</text>
</comment>
<evidence type="ECO:0000313" key="9">
    <source>
        <dbReference type="EMBL" id="TQV81443.1"/>
    </source>
</evidence>
<dbReference type="OrthoDB" id="9790784at2"/>
<dbReference type="PROSITE" id="PS51892">
    <property type="entry name" value="SUBTILASE"/>
    <property type="match status" value="1"/>
</dbReference>
<dbReference type="InterPro" id="IPR037045">
    <property type="entry name" value="S8pro/Inhibitor_I9_sf"/>
</dbReference>
<dbReference type="InterPro" id="IPR036852">
    <property type="entry name" value="Peptidase_S8/S53_dom_sf"/>
</dbReference>
<dbReference type="Proteomes" id="UP000315439">
    <property type="component" value="Unassembled WGS sequence"/>
</dbReference>
<keyword evidence="2 6" id="KW-0645">Protease</keyword>
<dbReference type="Pfam" id="PF05922">
    <property type="entry name" value="Inhibitor_I9"/>
    <property type="match status" value="1"/>
</dbReference>
<dbReference type="PROSITE" id="PS00138">
    <property type="entry name" value="SUBTILASE_SER"/>
    <property type="match status" value="1"/>
</dbReference>
<dbReference type="SMART" id="SM00495">
    <property type="entry name" value="ChtBD3"/>
    <property type="match status" value="2"/>
</dbReference>
<dbReference type="PANTHER" id="PTHR43806:SF11">
    <property type="entry name" value="CEREVISIN-RELATED"/>
    <property type="match status" value="1"/>
</dbReference>
<accession>A0A545TW42</accession>
<dbReference type="SUPFAM" id="SSF49299">
    <property type="entry name" value="PKD domain"/>
    <property type="match status" value="2"/>
</dbReference>
<evidence type="ECO:0000256" key="4">
    <source>
        <dbReference type="ARBA" id="ARBA00022801"/>
    </source>
</evidence>
<dbReference type="PANTHER" id="PTHR43806">
    <property type="entry name" value="PEPTIDASE S8"/>
    <property type="match status" value="1"/>
</dbReference>
<dbReference type="Gene3D" id="3.30.70.80">
    <property type="entry name" value="Peptidase S8 propeptide/proteinase inhibitor I9"/>
    <property type="match status" value="1"/>
</dbReference>
<comment type="similarity">
    <text evidence="1 6">Belongs to the peptidase S8 family.</text>
</comment>
<dbReference type="GO" id="GO:0004553">
    <property type="term" value="F:hydrolase activity, hydrolyzing O-glycosyl compounds"/>
    <property type="evidence" value="ECO:0007669"/>
    <property type="project" value="InterPro"/>
</dbReference>
<dbReference type="SUPFAM" id="SSF54897">
    <property type="entry name" value="Protease propeptides/inhibitors"/>
    <property type="match status" value="1"/>
</dbReference>
<dbReference type="PROSITE" id="PS50093">
    <property type="entry name" value="PKD"/>
    <property type="match status" value="2"/>
</dbReference>
<dbReference type="InterPro" id="IPR003610">
    <property type="entry name" value="CBM5/12"/>
</dbReference>
<dbReference type="Gene3D" id="3.40.50.200">
    <property type="entry name" value="Peptidase S8/S53 domain"/>
    <property type="match status" value="1"/>
</dbReference>
<dbReference type="SUPFAM" id="SSF52743">
    <property type="entry name" value="Subtilisin-like"/>
    <property type="match status" value="1"/>
</dbReference>
<dbReference type="InterPro" id="IPR035986">
    <property type="entry name" value="PKD_dom_sf"/>
</dbReference>
<feature type="domain" description="PKD" evidence="8">
    <location>
        <begin position="563"/>
        <end position="642"/>
    </location>
</feature>
<reference evidence="9 10" key="1">
    <citation type="submission" date="2019-07" db="EMBL/GenBank/DDBJ databases">
        <title>Draft genome for Aliikangiella sp. M105.</title>
        <authorList>
            <person name="Wang G."/>
        </authorList>
    </citation>
    <scope>NUCLEOTIDE SEQUENCE [LARGE SCALE GENOMIC DNA]</scope>
    <source>
        <strain evidence="9 10">M105</strain>
    </source>
</reference>
<dbReference type="Gene3D" id="2.60.40.10">
    <property type="entry name" value="Immunoglobulins"/>
    <property type="match status" value="2"/>
</dbReference>
<dbReference type="RefSeq" id="WP_142934939.1">
    <property type="nucleotide sequence ID" value="NZ_ML660172.1"/>
</dbReference>
<feature type="active site" description="Charge relay system" evidence="6">
    <location>
        <position position="161"/>
    </location>
</feature>
<dbReference type="Pfam" id="PF18911">
    <property type="entry name" value="PKD_4"/>
    <property type="match status" value="2"/>
</dbReference>
<keyword evidence="3" id="KW-0479">Metal-binding</keyword>
<feature type="domain" description="PKD" evidence="8">
    <location>
        <begin position="421"/>
        <end position="500"/>
    </location>
</feature>
<sequence>MTQKKQQTPLKFNRVAIALGCALAITGTVSNISAETLNRNSTDAQQQQRFIVKLKDQSVAAATQSSTSSTQAYDAKVRLFESTAAMVNTQVIRSLDSVNAMAVMLDADQKTALSRNPNVEYVEIDPKRYLMAETTPYGITMVQAPQVSDSKTSNRKVCIMDTGYTLNHPDLPSSGITGDDGHGSNDTGNWYQDGHGHGTHVAGTIAALGGNGQGVVGVNPSGNLGLHIVKVFDDSGSWAYGSDLVAAINQCTAAGANVISMSLGGSNSSNAERSAFNSANSRGVLSIAAAGNAGNSSLSYPASYDSVVSVAAVDSAGNKASFSQYNSQVEISGPGVNTNSTWNNNGYKSISGTSMATPHVSGVAALVWSHYPSCSNQQVRDAMNQTAEDKGSPGRDTSYGYGIVKAKAALDRLASVCGDGENVAPNANFSVAVNGNTASFTDSSTDDKGVTSHSWTFGDGSSSSDENPVHSYSTDGHYQVTLTVSDAEGLTDSHTDTVTIGSTPPPPGCDGLEAWSATKSYKAGDKVSYNNYEYTATWWSTGAQPDIFSNVWRKGDKCSGSGENQPPRASFSYSTNQLSVTFSDSSTDDNGIATYAWDFGDGNSSSQANPSHTYAASGSYQVTLTVTDAGNLRDSSTQTVTVSEVVDGCDGLAAWESSKVYHSGDEVSYNGNKYRANWWSRNDNPEQNSGPWQVWTKLGPCR</sequence>
<dbReference type="InterPro" id="IPR022398">
    <property type="entry name" value="Peptidase_S8_His-AS"/>
</dbReference>
<dbReference type="CDD" id="cd00146">
    <property type="entry name" value="PKD"/>
    <property type="match status" value="2"/>
</dbReference>
<dbReference type="GO" id="GO:0006508">
    <property type="term" value="P:proteolysis"/>
    <property type="evidence" value="ECO:0007669"/>
    <property type="project" value="UniProtKB-KW"/>
</dbReference>
<dbReference type="PRINTS" id="PR00723">
    <property type="entry name" value="SUBTILISIN"/>
</dbReference>
<dbReference type="SMART" id="SM00089">
    <property type="entry name" value="PKD"/>
    <property type="match status" value="2"/>
</dbReference>
<dbReference type="GO" id="GO:0005615">
    <property type="term" value="C:extracellular space"/>
    <property type="evidence" value="ECO:0007669"/>
    <property type="project" value="TreeGrafter"/>
</dbReference>
<dbReference type="GO" id="GO:0004252">
    <property type="term" value="F:serine-type endopeptidase activity"/>
    <property type="evidence" value="ECO:0007669"/>
    <property type="project" value="UniProtKB-UniRule"/>
</dbReference>
<dbReference type="CDD" id="cd12215">
    <property type="entry name" value="ChiC_BD"/>
    <property type="match status" value="2"/>
</dbReference>
<dbReference type="InterPro" id="IPR000601">
    <property type="entry name" value="PKD_dom"/>
</dbReference>
<dbReference type="Gene3D" id="2.10.10.20">
    <property type="entry name" value="Carbohydrate-binding module superfamily 5/12"/>
    <property type="match status" value="2"/>
</dbReference>
<feature type="region of interest" description="Disordered" evidence="7">
    <location>
        <begin position="488"/>
        <end position="509"/>
    </location>
</feature>
<keyword evidence="4 6" id="KW-0378">Hydrolase</keyword>
<gene>
    <name evidence="9" type="ORF">FLL46_25160</name>
</gene>
<dbReference type="InterPro" id="IPR010259">
    <property type="entry name" value="S8pro/Inhibitor_I9"/>
</dbReference>
<dbReference type="Pfam" id="PF00082">
    <property type="entry name" value="Peptidase_S8"/>
    <property type="match status" value="1"/>
</dbReference>
<proteinExistence type="inferred from homology"/>
<evidence type="ECO:0000313" key="10">
    <source>
        <dbReference type="Proteomes" id="UP000315439"/>
    </source>
</evidence>
<dbReference type="InterPro" id="IPR050131">
    <property type="entry name" value="Peptidase_S8_subtilisin-like"/>
</dbReference>
<keyword evidence="10" id="KW-1185">Reference proteome</keyword>
<dbReference type="CDD" id="cd07477">
    <property type="entry name" value="Peptidases_S8_Subtilisin_subset"/>
    <property type="match status" value="1"/>
</dbReference>
<dbReference type="AlphaFoldDB" id="A0A545TW42"/>
<evidence type="ECO:0000256" key="1">
    <source>
        <dbReference type="ARBA" id="ARBA00011073"/>
    </source>
</evidence>
<evidence type="ECO:0000256" key="5">
    <source>
        <dbReference type="ARBA" id="ARBA00022825"/>
    </source>
</evidence>
<protein>
    <submittedName>
        <fullName evidence="9">S8 family serine peptidase</fullName>
    </submittedName>
</protein>
<dbReference type="InterPro" id="IPR023828">
    <property type="entry name" value="Peptidase_S8_Ser-AS"/>
</dbReference>
<evidence type="ECO:0000256" key="3">
    <source>
        <dbReference type="ARBA" id="ARBA00022723"/>
    </source>
</evidence>
<dbReference type="Pfam" id="PF02839">
    <property type="entry name" value="CBM_5_12"/>
    <property type="match status" value="2"/>
</dbReference>
<keyword evidence="5 6" id="KW-0720">Serine protease</keyword>
<dbReference type="SUPFAM" id="SSF51055">
    <property type="entry name" value="Carbohydrate binding domain"/>
    <property type="match status" value="2"/>
</dbReference>